<dbReference type="InterPro" id="IPR029044">
    <property type="entry name" value="Nucleotide-diphossugar_trans"/>
</dbReference>
<gene>
    <name evidence="11" type="ORF">OQ287_02625</name>
</gene>
<comment type="similarity">
    <text evidence="2">Belongs to the glycosyltransferase 41 family. O-GlcNAc transferase subfamily.</text>
</comment>
<dbReference type="EC" id="2.4.1.255" evidence="3"/>
<dbReference type="GO" id="GO:0008757">
    <property type="term" value="F:S-adenosylmethionine-dependent methyltransferase activity"/>
    <property type="evidence" value="ECO:0007669"/>
    <property type="project" value="InterPro"/>
</dbReference>
<protein>
    <recommendedName>
        <fullName evidence="3">protein O-GlcNAc transferase</fullName>
        <ecNumber evidence="3">2.4.1.255</ecNumber>
    </recommendedName>
</protein>
<dbReference type="Gene3D" id="3.40.50.2000">
    <property type="entry name" value="Glycogen Phosphorylase B"/>
    <property type="match status" value="1"/>
</dbReference>
<dbReference type="SUPFAM" id="SSF53448">
    <property type="entry name" value="Nucleotide-diphospho-sugar transferases"/>
    <property type="match status" value="1"/>
</dbReference>
<dbReference type="PANTHER" id="PTHR44835:SF1">
    <property type="entry name" value="PROTEIN O-GLCNAC TRANSFERASE"/>
    <property type="match status" value="1"/>
</dbReference>
<evidence type="ECO:0000256" key="8">
    <source>
        <dbReference type="PROSITE-ProRule" id="PRU00339"/>
    </source>
</evidence>
<evidence type="ECO:0000259" key="10">
    <source>
        <dbReference type="Pfam" id="PF13844"/>
    </source>
</evidence>
<dbReference type="Pfam" id="PF08241">
    <property type="entry name" value="Methyltransf_11"/>
    <property type="match status" value="1"/>
</dbReference>
<keyword evidence="12" id="KW-1185">Reference proteome</keyword>
<dbReference type="SMART" id="SM00028">
    <property type="entry name" value="TPR"/>
    <property type="match status" value="3"/>
</dbReference>
<feature type="domain" description="O-GlcNAc transferase C-terminal" evidence="10">
    <location>
        <begin position="436"/>
        <end position="613"/>
    </location>
</feature>
<organism evidence="11 12">
    <name type="scientific">Larsenimonas rhizosphaerae</name>
    <dbReference type="NCBI Taxonomy" id="2944682"/>
    <lineage>
        <taxon>Bacteria</taxon>
        <taxon>Pseudomonadati</taxon>
        <taxon>Pseudomonadota</taxon>
        <taxon>Gammaproteobacteria</taxon>
        <taxon>Oceanospirillales</taxon>
        <taxon>Halomonadaceae</taxon>
        <taxon>Larsenimonas</taxon>
    </lineage>
</organism>
<dbReference type="GO" id="GO:0097363">
    <property type="term" value="F:protein O-acetylglucosaminyltransferase activity"/>
    <property type="evidence" value="ECO:0007669"/>
    <property type="project" value="UniProtKB-EC"/>
</dbReference>
<dbReference type="SUPFAM" id="SSF53335">
    <property type="entry name" value="S-adenosyl-L-methionine-dependent methyltransferases"/>
    <property type="match status" value="1"/>
</dbReference>
<dbReference type="Pfam" id="PF13844">
    <property type="entry name" value="Glyco_transf_41"/>
    <property type="match status" value="2"/>
</dbReference>
<evidence type="ECO:0000256" key="4">
    <source>
        <dbReference type="ARBA" id="ARBA00022676"/>
    </source>
</evidence>
<dbReference type="RefSeq" id="WP_265895486.1">
    <property type="nucleotide sequence ID" value="NZ_JAPIVE010000001.1"/>
</dbReference>
<reference evidence="11" key="1">
    <citation type="submission" date="2022-11" db="EMBL/GenBank/DDBJ databases">
        <title>Larsenimonas rhizosphaerae sp. nov., isolated from a tidal mudflat.</title>
        <authorList>
            <person name="Lee S.D."/>
            <person name="Kim I.S."/>
        </authorList>
    </citation>
    <scope>NUCLEOTIDE SEQUENCE</scope>
    <source>
        <strain evidence="11">GH2-1</strain>
    </source>
</reference>
<dbReference type="Pfam" id="PF12895">
    <property type="entry name" value="ANAPC3"/>
    <property type="match status" value="1"/>
</dbReference>
<dbReference type="SUPFAM" id="SSF48452">
    <property type="entry name" value="TPR-like"/>
    <property type="match status" value="1"/>
</dbReference>
<evidence type="ECO:0000256" key="1">
    <source>
        <dbReference type="ARBA" id="ARBA00004922"/>
    </source>
</evidence>
<feature type="domain" description="O-GlcNAc transferase C-terminal" evidence="10">
    <location>
        <begin position="253"/>
        <end position="417"/>
    </location>
</feature>
<feature type="repeat" description="TPR" evidence="8">
    <location>
        <begin position="84"/>
        <end position="117"/>
    </location>
</feature>
<dbReference type="Gene3D" id="3.40.50.11380">
    <property type="match status" value="1"/>
</dbReference>
<comment type="pathway">
    <text evidence="1">Protein modification; protein glycosylation.</text>
</comment>
<dbReference type="InterPro" id="IPR013216">
    <property type="entry name" value="Methyltransf_11"/>
</dbReference>
<feature type="repeat" description="TPR" evidence="8">
    <location>
        <begin position="186"/>
        <end position="219"/>
    </location>
</feature>
<evidence type="ECO:0000256" key="5">
    <source>
        <dbReference type="ARBA" id="ARBA00022679"/>
    </source>
</evidence>
<comment type="caution">
    <text evidence="11">The sequence shown here is derived from an EMBL/GenBank/DDBJ whole genome shotgun (WGS) entry which is preliminary data.</text>
</comment>
<keyword evidence="4" id="KW-0328">Glycosyltransferase</keyword>
<dbReference type="InterPro" id="IPR029489">
    <property type="entry name" value="OGT/SEC/SPY_C"/>
</dbReference>
<dbReference type="EMBL" id="JAPIVE010000001">
    <property type="protein sequence ID" value="MCX2523126.1"/>
    <property type="molecule type" value="Genomic_DNA"/>
</dbReference>
<dbReference type="Gene3D" id="1.25.40.10">
    <property type="entry name" value="Tetratricopeptide repeat domain"/>
    <property type="match status" value="1"/>
</dbReference>
<dbReference type="InterPro" id="IPR051939">
    <property type="entry name" value="Glycosyltr_41/O-GlcNAc_trsf"/>
</dbReference>
<evidence type="ECO:0000313" key="12">
    <source>
        <dbReference type="Proteomes" id="UP001165678"/>
    </source>
</evidence>
<dbReference type="Proteomes" id="UP001165678">
    <property type="component" value="Unassembled WGS sequence"/>
</dbReference>
<dbReference type="InterPro" id="IPR019734">
    <property type="entry name" value="TPR_rpt"/>
</dbReference>
<evidence type="ECO:0000256" key="7">
    <source>
        <dbReference type="ARBA" id="ARBA00022803"/>
    </source>
</evidence>
<evidence type="ECO:0000259" key="9">
    <source>
        <dbReference type="Pfam" id="PF08241"/>
    </source>
</evidence>
<sequence>MMKQKSQVIKKNIQLKQKDKKSFLVAYQQGQIDKAISVSEKLVTTQANDAFGWKSLASCHEIKGNNEKALELLTRAHELDGSDAITFSLLAKVNFKLGKTDEALKWAQESIRIDPELGQGHFILAQILAETSYGGNALEHIEKAQHLGYKRIPCLVVKGHLQSKARDFNGLKETLEELLKNDPKNPHILNDFGNYYKDLGLIKQATPYFKKALDIDPSFKMALRNRIILNHYDPEAKANDITQMIFSHAKKFEHIPEFKLHNIQKKKSEKIRIALVSPGLRLHPVGQMITSVIEKTSDFFDFIAYSSNDPSDIITSRIKKSVKDWIPARHLDEKQLAHKIKEDNIDIIIDMAGYGDGSRMEAMAMKPAPIIIKWVGGLINTMGLPQYDYLISDNIETPPGVDHYYSEKIIRMPDDYICYTAPEYVPQITILPAIRNQYITFGCFNNAAKINDFLLEQWALLMSEVPNSKLFLKSGQYESKDYTSKIQSKLASCGITPDRIIFQGQSKHKELLATYNEIDIALDTWPYSGGITTCEAFMMGVPVVTMPGPTFAGRHSATHLINAGMPELVVNSWEEYRQRVIELASDLPNLSVIRACLRQFLMQSPVCDAERFGKHFSTAINAIWQRHCEGNSAAALILDQQGNAFFESSDSVVEIFRSTPETITQSDFSWKLQGKIIAVDNGARLLGNPIIGEILNKEALELVIFDPASLEAKNPASTRAGIHYYANNSLGDGHSTTLKATLDPDMSSLLEPLAASTETDGRRVLARLPFNTVALDNIDGLPSLDWLVIDELSDSVTILEHGKKALKSSLLIQVNVAFQPTHERQTSLGEVQCWANNNGFRFYRLHDLKHRSLMPAGLIDDRQPSSELLSAQALLLPDHERMEALDHRQATKLSFLLHTVYGLQDAACSLLASPAEQQQYLDTVEEEAGSALMSADTQWQPMVQAMMLANRPIKPRSHGLPSDLVVSLTSYPGRFSTLWATLQSLLTQTVAPDRVILWIAQDDREKLPENVLSLVTSSGLEVHYCEDIRSYKKIVPTLEKWPEAYIATADDDIYYPPTWLEELVDATQPGKKEIAAHRIHKIRLSDQSEVLPYKEWEWNSSHALKADTLNFPTSGAGILYPPNCFHADVKDASIFTDICPDADDIWLYAMARLNGYSFKHTGRQGFMTWPDSQKQTLFEANFKGGNDLQLKQLSKRYGMKNIMDKTKDIAESNNSSQQKMSFASKAKPAKKSFDVQAYWNERYKHGGNSGAGSYGRLATFKAETINRIVDQYDITSLIEFGCGDGHQLSLFQNSFYYHGIDISEKSVSICREKFRSHSNKKFSTHEEFLKSPEQADATMSLDVIYHLIDDQLYHQYMQNLFLSSRKLCIIYAANIEEVTRDAHVRKRKFTDWIEKHASGWNLIEYIPNKYPMKPGSNPNETSFADFYIFRKNR</sequence>
<evidence type="ECO:0000256" key="3">
    <source>
        <dbReference type="ARBA" id="ARBA00011970"/>
    </source>
</evidence>
<dbReference type="InterPro" id="IPR011990">
    <property type="entry name" value="TPR-like_helical_dom_sf"/>
</dbReference>
<evidence type="ECO:0000256" key="6">
    <source>
        <dbReference type="ARBA" id="ARBA00022737"/>
    </source>
</evidence>
<dbReference type="SUPFAM" id="SSF53756">
    <property type="entry name" value="UDP-Glycosyltransferase/glycogen phosphorylase"/>
    <property type="match status" value="1"/>
</dbReference>
<keyword evidence="5" id="KW-0808">Transferase</keyword>
<dbReference type="PROSITE" id="PS50005">
    <property type="entry name" value="TPR"/>
    <property type="match status" value="2"/>
</dbReference>
<name>A0AA41ZEI6_9GAMM</name>
<dbReference type="Pfam" id="PF13181">
    <property type="entry name" value="TPR_8"/>
    <property type="match status" value="1"/>
</dbReference>
<keyword evidence="6" id="KW-0677">Repeat</keyword>
<evidence type="ECO:0000313" key="11">
    <source>
        <dbReference type="EMBL" id="MCX2523126.1"/>
    </source>
</evidence>
<feature type="domain" description="Methyltransferase type 11" evidence="9">
    <location>
        <begin position="1279"/>
        <end position="1350"/>
    </location>
</feature>
<evidence type="ECO:0000256" key="2">
    <source>
        <dbReference type="ARBA" id="ARBA00005386"/>
    </source>
</evidence>
<dbReference type="PANTHER" id="PTHR44835">
    <property type="entry name" value="UDP-N-ACETYLGLUCOSAMINE--PEPTIDE N-ACETYLGLUCOSAMINYLTRANSFERASE SPINDLY-RELATED"/>
    <property type="match status" value="1"/>
</dbReference>
<accession>A0AA41ZEI6</accession>
<proteinExistence type="inferred from homology"/>
<dbReference type="InterPro" id="IPR029063">
    <property type="entry name" value="SAM-dependent_MTases_sf"/>
</dbReference>
<keyword evidence="7 8" id="KW-0802">TPR repeat</keyword>
<dbReference type="Gene3D" id="3.40.50.150">
    <property type="entry name" value="Vaccinia Virus protein VP39"/>
    <property type="match status" value="1"/>
</dbReference>